<sequence length="411" mass="44490">MSQEFLLVGLTWLFVPGDLTGGYGEEAMENGNQQQTPQAMVLATLAEHSLPFAPVMVKLAQALASDKVALSGLKLSRTSAAYKMVHGLGFTFSQRIFSNLRKYPFSINLDESTTNGNKKVLSILVSFFNGERETVDVEHLGSLEVMKVTSFKLEKLLVSFFSDNDIPWSNLVSMLMDSCVNAEFMRITTMPLQTKFMAQLDRYSADLTKLFSKRGGAAGKKSRHIMERMAQVWQREPHSLCVSAPGSGEAIMVRGARTASTTFADALGSPPPVRRFIAASSLPPPTVQVEYLECPTDRRLLAGLAERCHSIWATAVALLSVHKRDGDEGDGGGVVADLLDVDAHFLFDFLVTGFAVRGLGGVHLVDSDDELLHAEGVGQQRVLAGLAVLGDAGLELTNTASNDQHGAVSLK</sequence>
<keyword evidence="1" id="KW-0732">Signal</keyword>
<evidence type="ECO:0000313" key="2">
    <source>
        <dbReference type="EMBL" id="TNN38083.1"/>
    </source>
</evidence>
<proteinExistence type="predicted"/>
<keyword evidence="3" id="KW-1185">Reference proteome</keyword>
<accession>A0A4Z2FBE0</accession>
<dbReference type="PANTHER" id="PTHR37162">
    <property type="entry name" value="HAT FAMILY DIMERISATION DOMAINCONTAINING PROTEIN-RELATED"/>
    <property type="match status" value="1"/>
</dbReference>
<protein>
    <recommendedName>
        <fullName evidence="4">DUF4371 domain-containing protein</fullName>
    </recommendedName>
</protein>
<evidence type="ECO:0000313" key="3">
    <source>
        <dbReference type="Proteomes" id="UP000314294"/>
    </source>
</evidence>
<dbReference type="AlphaFoldDB" id="A0A4Z2FBE0"/>
<comment type="caution">
    <text evidence="2">The sequence shown here is derived from an EMBL/GenBank/DDBJ whole genome shotgun (WGS) entry which is preliminary data.</text>
</comment>
<reference evidence="2 3" key="1">
    <citation type="submission" date="2019-03" db="EMBL/GenBank/DDBJ databases">
        <title>First draft genome of Liparis tanakae, snailfish: a comprehensive survey of snailfish specific genes.</title>
        <authorList>
            <person name="Kim W."/>
            <person name="Song I."/>
            <person name="Jeong J.-H."/>
            <person name="Kim D."/>
            <person name="Kim S."/>
            <person name="Ryu S."/>
            <person name="Song J.Y."/>
            <person name="Lee S.K."/>
        </authorList>
    </citation>
    <scope>NUCLEOTIDE SEQUENCE [LARGE SCALE GENOMIC DNA]</scope>
    <source>
        <tissue evidence="2">Muscle</tissue>
    </source>
</reference>
<dbReference type="PANTHER" id="PTHR37162:SF1">
    <property type="entry name" value="BED-TYPE DOMAIN-CONTAINING PROTEIN"/>
    <property type="match status" value="1"/>
</dbReference>
<dbReference type="Proteomes" id="UP000314294">
    <property type="component" value="Unassembled WGS sequence"/>
</dbReference>
<gene>
    <name evidence="2" type="ORF">EYF80_051751</name>
</gene>
<feature type="chain" id="PRO_5021472667" description="DUF4371 domain-containing protein" evidence="1">
    <location>
        <begin position="25"/>
        <end position="411"/>
    </location>
</feature>
<feature type="signal peptide" evidence="1">
    <location>
        <begin position="1"/>
        <end position="24"/>
    </location>
</feature>
<organism evidence="2 3">
    <name type="scientific">Liparis tanakae</name>
    <name type="common">Tanaka's snailfish</name>
    <dbReference type="NCBI Taxonomy" id="230148"/>
    <lineage>
        <taxon>Eukaryota</taxon>
        <taxon>Metazoa</taxon>
        <taxon>Chordata</taxon>
        <taxon>Craniata</taxon>
        <taxon>Vertebrata</taxon>
        <taxon>Euteleostomi</taxon>
        <taxon>Actinopterygii</taxon>
        <taxon>Neopterygii</taxon>
        <taxon>Teleostei</taxon>
        <taxon>Neoteleostei</taxon>
        <taxon>Acanthomorphata</taxon>
        <taxon>Eupercaria</taxon>
        <taxon>Perciformes</taxon>
        <taxon>Cottioidei</taxon>
        <taxon>Cottales</taxon>
        <taxon>Liparidae</taxon>
        <taxon>Liparis</taxon>
    </lineage>
</organism>
<name>A0A4Z2FBE0_9TELE</name>
<dbReference type="EMBL" id="SRLO01001407">
    <property type="protein sequence ID" value="TNN38083.1"/>
    <property type="molecule type" value="Genomic_DNA"/>
</dbReference>
<dbReference type="OrthoDB" id="8902721at2759"/>
<evidence type="ECO:0000256" key="1">
    <source>
        <dbReference type="SAM" id="SignalP"/>
    </source>
</evidence>
<evidence type="ECO:0008006" key="4">
    <source>
        <dbReference type="Google" id="ProtNLM"/>
    </source>
</evidence>